<evidence type="ECO:0000256" key="1">
    <source>
        <dbReference type="SAM" id="SignalP"/>
    </source>
</evidence>
<dbReference type="AlphaFoldDB" id="A0A6V8LVJ3"/>
<keyword evidence="1" id="KW-0732">Signal</keyword>
<organism evidence="4 5">
    <name type="scientific">Fundidesulfovibrio magnetotacticus</name>
    <dbReference type="NCBI Taxonomy" id="2730080"/>
    <lineage>
        <taxon>Bacteria</taxon>
        <taxon>Pseudomonadati</taxon>
        <taxon>Thermodesulfobacteriota</taxon>
        <taxon>Desulfovibrionia</taxon>
        <taxon>Desulfovibrionales</taxon>
        <taxon>Desulfovibrionaceae</taxon>
        <taxon>Fundidesulfovibrio</taxon>
    </lineage>
</organism>
<comment type="caution">
    <text evidence="4">The sequence shown here is derived from an EMBL/GenBank/DDBJ whole genome shotgun (WGS) entry which is preliminary data.</text>
</comment>
<feature type="chain" id="PRO_5028962534" evidence="1">
    <location>
        <begin position="34"/>
        <end position="387"/>
    </location>
</feature>
<dbReference type="Gene3D" id="1.10.8.350">
    <property type="entry name" value="Bacterial muramidase"/>
    <property type="match status" value="1"/>
</dbReference>
<protein>
    <submittedName>
        <fullName evidence="4">Membrane-bound lytic murein transglycosylase B</fullName>
        <ecNumber evidence="4">4.2.2.-</ecNumber>
    </submittedName>
</protein>
<dbReference type="GO" id="GO:0008933">
    <property type="term" value="F:peptidoglycan lytic transglycosylase activity"/>
    <property type="evidence" value="ECO:0007669"/>
    <property type="project" value="TreeGrafter"/>
</dbReference>
<dbReference type="PANTHER" id="PTHR30163:SF9">
    <property type="entry name" value="MEMBRANE-BOUND LYTIC MUREIN TRANSGLYCOSYLASE B"/>
    <property type="match status" value="1"/>
</dbReference>
<proteinExistence type="predicted"/>
<keyword evidence="5" id="KW-1185">Reference proteome</keyword>
<dbReference type="InterPro" id="IPR031304">
    <property type="entry name" value="SLT_2"/>
</dbReference>
<dbReference type="SUPFAM" id="SSF47090">
    <property type="entry name" value="PGBD-like"/>
    <property type="match status" value="1"/>
</dbReference>
<dbReference type="Proteomes" id="UP000494245">
    <property type="component" value="Unassembled WGS sequence"/>
</dbReference>
<reference evidence="4 5" key="1">
    <citation type="submission" date="2020-04" db="EMBL/GenBank/DDBJ databases">
        <authorList>
            <consortium name="Desulfovibrio sp. FSS-1 genome sequencing consortium"/>
            <person name="Shimoshige H."/>
            <person name="Kobayashi H."/>
            <person name="Maekawa T."/>
        </authorList>
    </citation>
    <scope>NUCLEOTIDE SEQUENCE [LARGE SCALE GENOMIC DNA]</scope>
    <source>
        <strain evidence="4 5">SIID29052-01</strain>
    </source>
</reference>
<dbReference type="Pfam" id="PF01471">
    <property type="entry name" value="PG_binding_1"/>
    <property type="match status" value="1"/>
</dbReference>
<dbReference type="RefSeq" id="WP_173084849.1">
    <property type="nucleotide sequence ID" value="NZ_BLTE01000011.1"/>
</dbReference>
<dbReference type="SUPFAM" id="SSF53955">
    <property type="entry name" value="Lysozyme-like"/>
    <property type="match status" value="1"/>
</dbReference>
<reference evidence="4 5" key="2">
    <citation type="submission" date="2020-05" db="EMBL/GenBank/DDBJ databases">
        <title>Draft genome sequence of Desulfovibrio sp. strainFSS-1.</title>
        <authorList>
            <person name="Shimoshige H."/>
            <person name="Kobayashi H."/>
            <person name="Maekawa T."/>
        </authorList>
    </citation>
    <scope>NUCLEOTIDE SEQUENCE [LARGE SCALE GENOMIC DNA]</scope>
    <source>
        <strain evidence="4 5">SIID29052-01</strain>
    </source>
</reference>
<gene>
    <name evidence="4" type="primary">mltB_2</name>
    <name evidence="4" type="ORF">NNJEOMEG_02458</name>
</gene>
<evidence type="ECO:0000259" key="3">
    <source>
        <dbReference type="Pfam" id="PF13406"/>
    </source>
</evidence>
<dbReference type="InterPro" id="IPR043426">
    <property type="entry name" value="MltB-like"/>
</dbReference>
<evidence type="ECO:0000313" key="4">
    <source>
        <dbReference type="EMBL" id="GFK94611.1"/>
    </source>
</evidence>
<feature type="domain" description="Transglycosylase SLT" evidence="3">
    <location>
        <begin position="169"/>
        <end position="341"/>
    </location>
</feature>
<evidence type="ECO:0000259" key="2">
    <source>
        <dbReference type="Pfam" id="PF01471"/>
    </source>
</evidence>
<dbReference type="Pfam" id="PF13406">
    <property type="entry name" value="SLT_2"/>
    <property type="match status" value="1"/>
</dbReference>
<dbReference type="GO" id="GO:0009253">
    <property type="term" value="P:peptidoglycan catabolic process"/>
    <property type="evidence" value="ECO:0007669"/>
    <property type="project" value="TreeGrafter"/>
</dbReference>
<feature type="domain" description="Peptidoglycan binding-like" evidence="2">
    <location>
        <begin position="86"/>
        <end position="136"/>
    </location>
</feature>
<dbReference type="PANTHER" id="PTHR30163">
    <property type="entry name" value="MEMBRANE-BOUND LYTIC MUREIN TRANSGLYCOSYLASE B"/>
    <property type="match status" value="1"/>
</dbReference>
<dbReference type="InterPro" id="IPR002477">
    <property type="entry name" value="Peptidoglycan-bd-like"/>
</dbReference>
<dbReference type="Gene3D" id="1.10.101.10">
    <property type="entry name" value="PGBD-like superfamily/PGBD"/>
    <property type="match status" value="1"/>
</dbReference>
<dbReference type="EC" id="4.2.2.-" evidence="4"/>
<dbReference type="InterPro" id="IPR036366">
    <property type="entry name" value="PGBDSf"/>
</dbReference>
<evidence type="ECO:0000313" key="5">
    <source>
        <dbReference type="Proteomes" id="UP000494245"/>
    </source>
</evidence>
<dbReference type="EMBL" id="BLTE01000011">
    <property type="protein sequence ID" value="GFK94611.1"/>
    <property type="molecule type" value="Genomic_DNA"/>
</dbReference>
<sequence length="387" mass="42064">MNTPVRFRPAARILACLCLAACLLAFPAPSVRAAATLDAVKARLIADGVPRDQVEAAFARPSVRFTEGPMSQKLFDKFTAKYGSDTIRGLQQRLMELGWYSGKATGRTDFVFRLSVRAFQKSLGLKETGKASPELLVAARREKNKAPAEEQARLKVLAEKGPPDVWESIFAPERLAEAREFYNANQALLEEIHKAYGVPPAVTTGLLTLETRTGRFLGDDLALNNLASLAACTTADPVMDAFQGERVTPDRKAWLDAKAAETAAWAYKELKALFRYAQENRLDVTAMPGSYMGAIGISQFMPTSLLAYGRDGDGDGRVDIFNLRDAMHSMGNYLNAHGVKGNLDDDAAVRAALFRYNHSQTYVNTIMGLAAWLKGAPAPVSGGQAGQ</sequence>
<dbReference type="InterPro" id="IPR023346">
    <property type="entry name" value="Lysozyme-like_dom_sf"/>
</dbReference>
<keyword evidence="4" id="KW-0456">Lyase</keyword>
<accession>A0A6V8LVJ3</accession>
<dbReference type="CDD" id="cd13399">
    <property type="entry name" value="Slt35-like"/>
    <property type="match status" value="1"/>
</dbReference>
<name>A0A6V8LVJ3_9BACT</name>
<dbReference type="InterPro" id="IPR036365">
    <property type="entry name" value="PGBD-like_sf"/>
</dbReference>
<feature type="signal peptide" evidence="1">
    <location>
        <begin position="1"/>
        <end position="33"/>
    </location>
</feature>